<feature type="region of interest" description="Disordered" evidence="1">
    <location>
        <begin position="34"/>
        <end position="61"/>
    </location>
</feature>
<dbReference type="EMBL" id="QEFC01000726">
    <property type="protein sequence ID" value="KAE9462401.1"/>
    <property type="molecule type" value="Genomic_DNA"/>
</dbReference>
<comment type="caution">
    <text evidence="2">The sequence shown here is derived from an EMBL/GenBank/DDBJ whole genome shotgun (WGS) entry which is preliminary data.</text>
</comment>
<feature type="region of interest" description="Disordered" evidence="1">
    <location>
        <begin position="78"/>
        <end position="120"/>
    </location>
</feature>
<protein>
    <submittedName>
        <fullName evidence="2">Uncharacterized protein</fullName>
    </submittedName>
</protein>
<evidence type="ECO:0000313" key="2">
    <source>
        <dbReference type="EMBL" id="KAE9462401.1"/>
    </source>
</evidence>
<proteinExistence type="predicted"/>
<gene>
    <name evidence="2" type="ORF">C3L33_05691</name>
</gene>
<feature type="non-terminal residue" evidence="2">
    <location>
        <position position="1"/>
    </location>
</feature>
<dbReference type="AlphaFoldDB" id="A0A6A4M1A9"/>
<feature type="compositionally biased region" description="Low complexity" evidence="1">
    <location>
        <begin position="78"/>
        <end position="92"/>
    </location>
</feature>
<sequence length="248" mass="26411">MASATKNVNKIISQIVRLKQVMQRWKHVSLNHLSPSSSWSDRFDSNSDSTAPGRHGRVTPPGRLAVYAGPERRRFVIPPGTSTSRLSLPLRPGLGGVQVPDQRRPCPAMRGRVLRGSGGASGERRAEAVVAENQGLRTLRLTFVPGSGLGTKTHVGKHLNKIVEPENAIPLLVSLQKLHHSREELGLAWQDKAAVGLEPELLLGPIEEGEKDGEVEVPGGDYEAAPFGARVDGEAAGRGDLATAAGSG</sequence>
<evidence type="ECO:0000256" key="1">
    <source>
        <dbReference type="SAM" id="MobiDB-lite"/>
    </source>
</evidence>
<accession>A0A6A4M1A9</accession>
<dbReference type="OrthoDB" id="762405at2759"/>
<name>A0A6A4M1A9_9ERIC</name>
<reference evidence="2" key="1">
    <citation type="journal article" date="2019" name="Genome Biol. Evol.">
        <title>The Rhododendron genome and chromosomal organization provide insight into shared whole-genome duplications across the heath family (Ericaceae).</title>
        <authorList>
            <person name="Soza V.L."/>
            <person name="Lindsley D."/>
            <person name="Waalkes A."/>
            <person name="Ramage E."/>
            <person name="Patwardhan R.P."/>
            <person name="Burton J.N."/>
            <person name="Adey A."/>
            <person name="Kumar A."/>
            <person name="Qiu R."/>
            <person name="Shendure J."/>
            <person name="Hall B."/>
        </authorList>
    </citation>
    <scope>NUCLEOTIDE SEQUENCE</scope>
    <source>
        <strain evidence="2">RSF 1966-606</strain>
    </source>
</reference>
<organism evidence="2">
    <name type="scientific">Rhododendron williamsianum</name>
    <dbReference type="NCBI Taxonomy" id="262921"/>
    <lineage>
        <taxon>Eukaryota</taxon>
        <taxon>Viridiplantae</taxon>
        <taxon>Streptophyta</taxon>
        <taxon>Embryophyta</taxon>
        <taxon>Tracheophyta</taxon>
        <taxon>Spermatophyta</taxon>
        <taxon>Magnoliopsida</taxon>
        <taxon>eudicotyledons</taxon>
        <taxon>Gunneridae</taxon>
        <taxon>Pentapetalae</taxon>
        <taxon>asterids</taxon>
        <taxon>Ericales</taxon>
        <taxon>Ericaceae</taxon>
        <taxon>Ericoideae</taxon>
        <taxon>Rhodoreae</taxon>
        <taxon>Rhododendron</taxon>
    </lineage>
</organism>